<evidence type="ECO:0000256" key="1">
    <source>
        <dbReference type="ARBA" id="ARBA00008061"/>
    </source>
</evidence>
<keyword evidence="3" id="KW-0326">Glycosidase</keyword>
<dbReference type="InterPro" id="IPR004193">
    <property type="entry name" value="Glyco_hydro_13_N"/>
</dbReference>
<dbReference type="SMART" id="SM00642">
    <property type="entry name" value="Aamy"/>
    <property type="match status" value="1"/>
</dbReference>
<dbReference type="InterPro" id="IPR013783">
    <property type="entry name" value="Ig-like_fold"/>
</dbReference>
<protein>
    <submittedName>
        <fullName evidence="5">Glycogen debranching enzyme</fullName>
    </submittedName>
</protein>
<sequence length="738" mass="83476">MTKIKEHIPSEELLLPPGANAVRGTVAEFVARYQLEPGRSHPLGAVPDEDGVNFCIFTERATAVTLLLFDRSHLAEPLYTIELDPIRNKTFHFWHIYIRGLKPGIHYGYRVDGPKDLTHYGDRYNPNKVLIDPYARGNDDALWRREDACGEKDNLATSMRSVVIDTRGYDWEGDQPLKRPMSETIIYEMHVRGFTQSSSSGCRHPGTFAGVIEKIPYLQELGITAVELMPVFDFDETEIKQYAPDGRPLINYWGYDPISFFSPQSCYCLSPEEGRHITEFRDMVKALHQAGIEVILDVVFNHTGEGNDTGPTINLKGLANSSYYLLSPQDKRSYLNYSGCGNTINGNHPITEKLIVDALEYWVMEMHVDGFRFDEAVILCRDVNGVPMVYPPVIWQIELSEVLADTKIIAEAWDAAGLYAVGYFPGYRWSEWNGRYRDIVRRFVRGDQGYIDDGRTIVGKVASVIAGSADIFQAGGELPINSVNFVTAHDGFTLNDLVSYNEKHNEANGEGNRDGNDNNLSWNCGVEGDTDDPAIEALRTRQIKNFAAILLLSLGVPMFVAGDEVRRTQYGNNNAYCQDNEVSWFDWRLVQQYQGMQRFFRQMIAFRKSHASLRRKSFFDGKWVNERGFPDIIWHGCLLHHPGWFDPNSHVLAFTIGGFVLEDMQDDTDIHVMLNMDGQALDFEIPRLTSRRWYRVVDTALPSPADIAEDPANPGEEASVAGNVYHVMSHSVVVLISR</sequence>
<comment type="caution">
    <text evidence="5">The sequence shown here is derived from an EMBL/GenBank/DDBJ whole genome shotgun (WGS) entry which is preliminary data.</text>
</comment>
<dbReference type="Gene3D" id="2.60.40.1180">
    <property type="entry name" value="Golgi alpha-mannosidase II"/>
    <property type="match status" value="1"/>
</dbReference>
<feature type="domain" description="Glycosyl hydrolase family 13 catalytic" evidence="4">
    <location>
        <begin position="188"/>
        <end position="607"/>
    </location>
</feature>
<dbReference type="SUPFAM" id="SSF51445">
    <property type="entry name" value="(Trans)glycosidases"/>
    <property type="match status" value="1"/>
</dbReference>
<evidence type="ECO:0000313" key="5">
    <source>
        <dbReference type="EMBL" id="GHO95892.1"/>
    </source>
</evidence>
<dbReference type="AlphaFoldDB" id="A0A8J3IS79"/>
<dbReference type="InterPro" id="IPR048644">
    <property type="entry name" value="Isoamylase_C"/>
</dbReference>
<dbReference type="GO" id="GO:0004135">
    <property type="term" value="F:amylo-alpha-1,6-glucosidase activity"/>
    <property type="evidence" value="ECO:0007669"/>
    <property type="project" value="InterPro"/>
</dbReference>
<dbReference type="InterPro" id="IPR011837">
    <property type="entry name" value="Glycogen_debranch_GlgX"/>
</dbReference>
<dbReference type="Gene3D" id="3.20.20.80">
    <property type="entry name" value="Glycosidases"/>
    <property type="match status" value="1"/>
</dbReference>
<dbReference type="RefSeq" id="WP_220206549.1">
    <property type="nucleotide sequence ID" value="NZ_BNJK01000001.1"/>
</dbReference>
<evidence type="ECO:0000259" key="4">
    <source>
        <dbReference type="SMART" id="SM00642"/>
    </source>
</evidence>
<dbReference type="InterPro" id="IPR017853">
    <property type="entry name" value="GH"/>
</dbReference>
<dbReference type="SUPFAM" id="SSF81296">
    <property type="entry name" value="E set domains"/>
    <property type="match status" value="1"/>
</dbReference>
<dbReference type="Gene3D" id="2.60.40.10">
    <property type="entry name" value="Immunoglobulins"/>
    <property type="match status" value="1"/>
</dbReference>
<evidence type="ECO:0000256" key="2">
    <source>
        <dbReference type="ARBA" id="ARBA00022801"/>
    </source>
</evidence>
<proteinExistence type="inferred from homology"/>
<dbReference type="Pfam" id="PF02922">
    <property type="entry name" value="CBM_48"/>
    <property type="match status" value="1"/>
</dbReference>
<dbReference type="Pfam" id="PF21331">
    <property type="entry name" value="Isoamylase_C"/>
    <property type="match status" value="1"/>
</dbReference>
<dbReference type="GO" id="GO:0005980">
    <property type="term" value="P:glycogen catabolic process"/>
    <property type="evidence" value="ECO:0007669"/>
    <property type="project" value="InterPro"/>
</dbReference>
<reference evidence="5" key="1">
    <citation type="submission" date="2020-10" db="EMBL/GenBank/DDBJ databases">
        <title>Taxonomic study of unclassified bacteria belonging to the class Ktedonobacteria.</title>
        <authorList>
            <person name="Yabe S."/>
            <person name="Wang C.M."/>
            <person name="Zheng Y."/>
            <person name="Sakai Y."/>
            <person name="Cavaletti L."/>
            <person name="Monciardini P."/>
            <person name="Donadio S."/>
        </authorList>
    </citation>
    <scope>NUCLEOTIDE SEQUENCE</scope>
    <source>
        <strain evidence="5">ID150040</strain>
    </source>
</reference>
<dbReference type="PANTHER" id="PTHR43002">
    <property type="entry name" value="GLYCOGEN DEBRANCHING ENZYME"/>
    <property type="match status" value="1"/>
</dbReference>
<dbReference type="InterPro" id="IPR044505">
    <property type="entry name" value="GlgX_Isoamylase_N_E_set"/>
</dbReference>
<evidence type="ECO:0000313" key="6">
    <source>
        <dbReference type="Proteomes" id="UP000597444"/>
    </source>
</evidence>
<accession>A0A8J3IS79</accession>
<keyword evidence="6" id="KW-1185">Reference proteome</keyword>
<comment type="similarity">
    <text evidence="1">Belongs to the glycosyl hydrolase 13 family.</text>
</comment>
<dbReference type="SUPFAM" id="SSF51011">
    <property type="entry name" value="Glycosyl hydrolase domain"/>
    <property type="match status" value="1"/>
</dbReference>
<dbReference type="NCBIfam" id="TIGR02100">
    <property type="entry name" value="glgX_debranch"/>
    <property type="match status" value="1"/>
</dbReference>
<name>A0A8J3IS79_9CHLR</name>
<dbReference type="CDD" id="cd02856">
    <property type="entry name" value="E_set_GDE_Isoamylase_N"/>
    <property type="match status" value="1"/>
</dbReference>
<organism evidence="5 6">
    <name type="scientific">Reticulibacter mediterranei</name>
    <dbReference type="NCBI Taxonomy" id="2778369"/>
    <lineage>
        <taxon>Bacteria</taxon>
        <taxon>Bacillati</taxon>
        <taxon>Chloroflexota</taxon>
        <taxon>Ktedonobacteria</taxon>
        <taxon>Ktedonobacterales</taxon>
        <taxon>Reticulibacteraceae</taxon>
        <taxon>Reticulibacter</taxon>
    </lineage>
</organism>
<keyword evidence="2" id="KW-0378">Hydrolase</keyword>
<dbReference type="InterPro" id="IPR006047">
    <property type="entry name" value="GH13_cat_dom"/>
</dbReference>
<gene>
    <name evidence="5" type="primary">glgX</name>
    <name evidence="5" type="ORF">KSF_059400</name>
</gene>
<dbReference type="InterPro" id="IPR013780">
    <property type="entry name" value="Glyco_hydro_b"/>
</dbReference>
<dbReference type="InterPro" id="IPR014756">
    <property type="entry name" value="Ig_E-set"/>
</dbReference>
<dbReference type="Pfam" id="PF00128">
    <property type="entry name" value="Alpha-amylase"/>
    <property type="match status" value="1"/>
</dbReference>
<dbReference type="EMBL" id="BNJK01000001">
    <property type="protein sequence ID" value="GHO95892.1"/>
    <property type="molecule type" value="Genomic_DNA"/>
</dbReference>
<evidence type="ECO:0000256" key="3">
    <source>
        <dbReference type="ARBA" id="ARBA00023295"/>
    </source>
</evidence>
<dbReference type="CDD" id="cd11326">
    <property type="entry name" value="AmyAc_Glg_debranch"/>
    <property type="match status" value="1"/>
</dbReference>
<dbReference type="Proteomes" id="UP000597444">
    <property type="component" value="Unassembled WGS sequence"/>
</dbReference>